<evidence type="ECO:0000313" key="3">
    <source>
        <dbReference type="Proteomes" id="UP000037109"/>
    </source>
</evidence>
<sequence>MDRNSRHPEESVRIQASVGRISPNPGLIRTGIAEIRKNQSESGSHLDRNSRHPEESVRIQASFGQDQRKSGRISPNPGLIRTGIAEIRKNQSESRPHSDRISGNPEESVRIRVSFGQE</sequence>
<dbReference type="RefSeq" id="WP_053434188.1">
    <property type="nucleotide sequence ID" value="NZ_LGUF01000007.1"/>
</dbReference>
<organism evidence="2 3">
    <name type="scientific">Sporosarcina globispora</name>
    <name type="common">Bacillus globisporus</name>
    <dbReference type="NCBI Taxonomy" id="1459"/>
    <lineage>
        <taxon>Bacteria</taxon>
        <taxon>Bacillati</taxon>
        <taxon>Bacillota</taxon>
        <taxon>Bacilli</taxon>
        <taxon>Bacillales</taxon>
        <taxon>Caryophanaceae</taxon>
        <taxon>Sporosarcina</taxon>
    </lineage>
</organism>
<dbReference type="AlphaFoldDB" id="A0A0M0GBM8"/>
<dbReference type="PATRIC" id="fig|1459.3.peg.1790"/>
<evidence type="ECO:0000313" key="2">
    <source>
        <dbReference type="EMBL" id="KON86826.1"/>
    </source>
</evidence>
<comment type="caution">
    <text evidence="2">The sequence shown here is derived from an EMBL/GenBank/DDBJ whole genome shotgun (WGS) entry which is preliminary data.</text>
</comment>
<feature type="compositionally biased region" description="Basic and acidic residues" evidence="1">
    <location>
        <begin position="1"/>
        <end position="12"/>
    </location>
</feature>
<feature type="region of interest" description="Disordered" evidence="1">
    <location>
        <begin position="1"/>
        <end position="118"/>
    </location>
</feature>
<feature type="compositionally biased region" description="Basic and acidic residues" evidence="1">
    <location>
        <begin position="34"/>
        <end position="57"/>
    </location>
</feature>
<evidence type="ECO:0000256" key="1">
    <source>
        <dbReference type="SAM" id="MobiDB-lite"/>
    </source>
</evidence>
<protein>
    <submittedName>
        <fullName evidence="2">Uncharacterized protein</fullName>
    </submittedName>
</protein>
<accession>A0A0M0GBM8</accession>
<keyword evidence="3" id="KW-1185">Reference proteome</keyword>
<name>A0A0M0GBM8_SPOGL</name>
<reference evidence="3" key="1">
    <citation type="submission" date="2015-07" db="EMBL/GenBank/DDBJ databases">
        <title>Fjat-10036 dsm4.</title>
        <authorList>
            <person name="Liu B."/>
            <person name="Wang J."/>
            <person name="Zhu Y."/>
            <person name="Liu G."/>
            <person name="Chen Q."/>
            <person name="Chen Z."/>
            <person name="Lan J."/>
            <person name="Che J."/>
            <person name="Ge C."/>
            <person name="Shi H."/>
            <person name="Pan Z."/>
            <person name="Liu X."/>
        </authorList>
    </citation>
    <scope>NUCLEOTIDE SEQUENCE [LARGE SCALE GENOMIC DNA]</scope>
    <source>
        <strain evidence="3">DSM 4</strain>
    </source>
</reference>
<dbReference type="OrthoDB" id="2997647at2"/>
<dbReference type="EMBL" id="LGUF01000007">
    <property type="protein sequence ID" value="KON86826.1"/>
    <property type="molecule type" value="Genomic_DNA"/>
</dbReference>
<gene>
    <name evidence="2" type="ORF">AF332_08430</name>
</gene>
<feature type="compositionally biased region" description="Basic and acidic residues" evidence="1">
    <location>
        <begin position="86"/>
        <end position="100"/>
    </location>
</feature>
<dbReference type="Proteomes" id="UP000037109">
    <property type="component" value="Unassembled WGS sequence"/>
</dbReference>
<proteinExistence type="predicted"/>